<dbReference type="GO" id="GO:0051539">
    <property type="term" value="F:4 iron, 4 sulfur cluster binding"/>
    <property type="evidence" value="ECO:0007669"/>
    <property type="project" value="UniProtKB-KW"/>
</dbReference>
<dbReference type="PANTHER" id="PTHR43742:SF8">
    <property type="entry name" value="ANAEROBIC DIMETHYL SULFOXIDE REDUCTASE, SUBUNIT A"/>
    <property type="match status" value="1"/>
</dbReference>
<dbReference type="SMART" id="SM00926">
    <property type="entry name" value="Molybdop_Fe4S4"/>
    <property type="match status" value="1"/>
</dbReference>
<keyword evidence="7" id="KW-0408">Iron</keyword>
<protein>
    <submittedName>
        <fullName evidence="10">Anaerobic dimethyl sulfoxide reductase chain A</fullName>
    </submittedName>
</protein>
<dbReference type="PROSITE" id="PS51318">
    <property type="entry name" value="TAT"/>
    <property type="match status" value="1"/>
</dbReference>
<dbReference type="Pfam" id="PF04879">
    <property type="entry name" value="Molybdop_Fe4S4"/>
    <property type="match status" value="1"/>
</dbReference>
<feature type="domain" description="4Fe-4S Mo/W bis-MGD-type" evidence="9">
    <location>
        <begin position="50"/>
        <end position="112"/>
    </location>
</feature>
<dbReference type="SUPFAM" id="SSF53706">
    <property type="entry name" value="Formate dehydrogenase/DMSO reductase, domains 1-3"/>
    <property type="match status" value="1"/>
</dbReference>
<dbReference type="InterPro" id="IPR006311">
    <property type="entry name" value="TAT_signal"/>
</dbReference>
<evidence type="ECO:0000256" key="4">
    <source>
        <dbReference type="ARBA" id="ARBA00022723"/>
    </source>
</evidence>
<evidence type="ECO:0000259" key="9">
    <source>
        <dbReference type="PROSITE" id="PS51669"/>
    </source>
</evidence>
<name>A0A0B8P0T6_9VIBR</name>
<dbReference type="InterPro" id="IPR006963">
    <property type="entry name" value="Mopterin_OxRdtase_4Fe-4S_dom"/>
</dbReference>
<dbReference type="NCBIfam" id="TIGR01409">
    <property type="entry name" value="TAT_signal_seq"/>
    <property type="match status" value="1"/>
</dbReference>
<organism evidence="10 11">
    <name type="scientific">Vibrio ishigakensis</name>
    <dbReference type="NCBI Taxonomy" id="1481914"/>
    <lineage>
        <taxon>Bacteria</taxon>
        <taxon>Pseudomonadati</taxon>
        <taxon>Pseudomonadota</taxon>
        <taxon>Gammaproteobacteria</taxon>
        <taxon>Vibrionales</taxon>
        <taxon>Vibrionaceae</taxon>
        <taxon>Vibrio</taxon>
    </lineage>
</organism>
<comment type="caution">
    <text evidence="10">The sequence shown here is derived from an EMBL/GenBank/DDBJ whole genome shotgun (WGS) entry which is preliminary data.</text>
</comment>
<reference evidence="10 11" key="2">
    <citation type="submission" date="2015-01" db="EMBL/GenBank/DDBJ databases">
        <authorList>
            <consortium name="NBRP consortium"/>
            <person name="Sawabe T."/>
            <person name="Meirelles P."/>
            <person name="Feng G."/>
            <person name="Sayaka M."/>
            <person name="Hattori M."/>
            <person name="Ohkuma M."/>
        </authorList>
    </citation>
    <scope>NUCLEOTIDE SEQUENCE [LARGE SCALE GENOMIC DNA]</scope>
    <source>
        <strain evidence="10 11">JCM19232</strain>
    </source>
</reference>
<dbReference type="GO" id="GO:0009055">
    <property type="term" value="F:electron transfer activity"/>
    <property type="evidence" value="ECO:0007669"/>
    <property type="project" value="TreeGrafter"/>
</dbReference>
<dbReference type="Proteomes" id="UP000031670">
    <property type="component" value="Unassembled WGS sequence"/>
</dbReference>
<gene>
    <name evidence="10" type="ORF">JCM19232_723</name>
</gene>
<dbReference type="PANTHER" id="PTHR43742">
    <property type="entry name" value="TRIMETHYLAMINE-N-OXIDE REDUCTASE"/>
    <property type="match status" value="1"/>
</dbReference>
<evidence type="ECO:0000256" key="1">
    <source>
        <dbReference type="ARBA" id="ARBA00001942"/>
    </source>
</evidence>
<keyword evidence="4" id="KW-0479">Metal-binding</keyword>
<dbReference type="PROSITE" id="PS00551">
    <property type="entry name" value="MOLYBDOPTERIN_PROK_1"/>
    <property type="match status" value="1"/>
</dbReference>
<keyword evidence="8" id="KW-0411">Iron-sulfur</keyword>
<dbReference type="Pfam" id="PF00384">
    <property type="entry name" value="Molybdopterin"/>
    <property type="match status" value="1"/>
</dbReference>
<dbReference type="Gene3D" id="2.20.25.90">
    <property type="entry name" value="ADC-like domains"/>
    <property type="match status" value="1"/>
</dbReference>
<evidence type="ECO:0000256" key="3">
    <source>
        <dbReference type="ARBA" id="ARBA00022505"/>
    </source>
</evidence>
<proteinExistence type="predicted"/>
<evidence type="ECO:0000256" key="7">
    <source>
        <dbReference type="ARBA" id="ARBA00023004"/>
    </source>
</evidence>
<dbReference type="InterPro" id="IPR006656">
    <property type="entry name" value="Mopterin_OxRdtase"/>
</dbReference>
<keyword evidence="6" id="KW-0560">Oxidoreductase</keyword>
<evidence type="ECO:0000313" key="10">
    <source>
        <dbReference type="EMBL" id="GAM60390.1"/>
    </source>
</evidence>
<evidence type="ECO:0000313" key="11">
    <source>
        <dbReference type="Proteomes" id="UP000031670"/>
    </source>
</evidence>
<evidence type="ECO:0000256" key="5">
    <source>
        <dbReference type="ARBA" id="ARBA00022729"/>
    </source>
</evidence>
<evidence type="ECO:0000256" key="2">
    <source>
        <dbReference type="ARBA" id="ARBA00022485"/>
    </source>
</evidence>
<dbReference type="InterPro" id="IPR050612">
    <property type="entry name" value="Prok_Mopterin_Oxidored"/>
</dbReference>
<evidence type="ECO:0000256" key="6">
    <source>
        <dbReference type="ARBA" id="ARBA00023002"/>
    </source>
</evidence>
<keyword evidence="3" id="KW-0500">Molybdenum</keyword>
<dbReference type="EMBL" id="BBSA01000001">
    <property type="protein sequence ID" value="GAM60390.1"/>
    <property type="molecule type" value="Genomic_DNA"/>
</dbReference>
<dbReference type="PROSITE" id="PS51669">
    <property type="entry name" value="4FE4S_MOW_BIS_MGD"/>
    <property type="match status" value="1"/>
</dbReference>
<dbReference type="InterPro" id="IPR027467">
    <property type="entry name" value="MopterinOxRdtase_cofactor_BS"/>
</dbReference>
<keyword evidence="2" id="KW-0004">4Fe-4S</keyword>
<keyword evidence="5" id="KW-0732">Signal</keyword>
<reference evidence="10 11" key="1">
    <citation type="submission" date="2015-01" db="EMBL/GenBank/DDBJ databases">
        <title>Vibrio sp. C5 JCM 19232 whole genome shotgun sequence.</title>
        <authorList>
            <person name="Sawabe T."/>
            <person name="Meirelles P."/>
            <person name="Feng G."/>
            <person name="Sayaka M."/>
            <person name="Hattori M."/>
            <person name="Ohkuma M."/>
        </authorList>
    </citation>
    <scope>NUCLEOTIDE SEQUENCE [LARGE SCALE GENOMIC DNA]</scope>
    <source>
        <strain evidence="10 11">JCM19232</strain>
    </source>
</reference>
<sequence length="238" mass="26120">MSIVDKVKAYSVSRRNFVKGSAAITGAAAASALTIPVQASPKAQVTNSDETISFSACLVNCGSRCPFKVHVKDGVAVKISPEDGVDEAIFGQHQIRPCLRGRAARFRTYNPDRLKYPMKRVGKRGEGKFKRISWDEATTIVAKELRRIIDTYGNEAIYYQYGSGTTGANLQGRNTCRRLLNLAGGYLNAHNTYSEGQLNVIQPYVFGKAGNIYGTEQQTLFSEIKNSDLVVIVWSKLG</sequence>
<dbReference type="GO" id="GO:0030288">
    <property type="term" value="C:outer membrane-bounded periplasmic space"/>
    <property type="evidence" value="ECO:0007669"/>
    <property type="project" value="TreeGrafter"/>
</dbReference>
<dbReference type="GO" id="GO:0016491">
    <property type="term" value="F:oxidoreductase activity"/>
    <property type="evidence" value="ECO:0007669"/>
    <property type="project" value="UniProtKB-KW"/>
</dbReference>
<dbReference type="GO" id="GO:0030151">
    <property type="term" value="F:molybdenum ion binding"/>
    <property type="evidence" value="ECO:0007669"/>
    <property type="project" value="TreeGrafter"/>
</dbReference>
<dbReference type="AlphaFoldDB" id="A0A0B8P0T6"/>
<dbReference type="GO" id="GO:0009061">
    <property type="term" value="P:anaerobic respiration"/>
    <property type="evidence" value="ECO:0007669"/>
    <property type="project" value="TreeGrafter"/>
</dbReference>
<dbReference type="InterPro" id="IPR019546">
    <property type="entry name" value="TAT_signal_bac_arc"/>
</dbReference>
<evidence type="ECO:0000256" key="8">
    <source>
        <dbReference type="ARBA" id="ARBA00023014"/>
    </source>
</evidence>
<accession>A0A0B8P0T6</accession>
<dbReference type="Gene3D" id="3.40.50.740">
    <property type="match status" value="1"/>
</dbReference>
<comment type="cofactor">
    <cofactor evidence="1">
        <name>Mo-bis(molybdopterin guanine dinucleotide)</name>
        <dbReference type="ChEBI" id="CHEBI:60539"/>
    </cofactor>
</comment>